<dbReference type="Proteomes" id="UP000829720">
    <property type="component" value="Unassembled WGS sequence"/>
</dbReference>
<gene>
    <name evidence="2" type="ORF">AGOR_G00007010</name>
</gene>
<proteinExistence type="predicted"/>
<comment type="caution">
    <text evidence="2">The sequence shown here is derived from an EMBL/GenBank/DDBJ whole genome shotgun (WGS) entry which is preliminary data.</text>
</comment>
<dbReference type="GO" id="GO:0036297">
    <property type="term" value="P:interstrand cross-link repair"/>
    <property type="evidence" value="ECO:0007669"/>
    <property type="project" value="InterPro"/>
</dbReference>
<reference evidence="2" key="1">
    <citation type="submission" date="2021-01" db="EMBL/GenBank/DDBJ databases">
        <authorList>
            <person name="Zahm M."/>
            <person name="Roques C."/>
            <person name="Cabau C."/>
            <person name="Klopp C."/>
            <person name="Donnadieu C."/>
            <person name="Jouanno E."/>
            <person name="Lampietro C."/>
            <person name="Louis A."/>
            <person name="Herpin A."/>
            <person name="Echchiki A."/>
            <person name="Berthelot C."/>
            <person name="Parey E."/>
            <person name="Roest-Crollius H."/>
            <person name="Braasch I."/>
            <person name="Postlethwait J."/>
            <person name="Bobe J."/>
            <person name="Montfort J."/>
            <person name="Bouchez O."/>
            <person name="Begum T."/>
            <person name="Mejri S."/>
            <person name="Adams A."/>
            <person name="Chen W.-J."/>
            <person name="Guiguen Y."/>
        </authorList>
    </citation>
    <scope>NUCLEOTIDE SEQUENCE</scope>
    <source>
        <tissue evidence="2">Blood</tissue>
    </source>
</reference>
<accession>A0A8T3E5M3</accession>
<sequence>MSVGASSAALSNTKGTFSTLLAARVGKRPEHVSEQELQEVAVQLLNRNQNLQELLQEVSPPPYKVIGHGKEGLKDEPGKDNTHEAPPRPEAEAPPTLGSSLLLSALQREAERLGVPVGVLSARLVAERVRSVLQHNESILLNPTQRAQLAELLQSTQELLSLGAFSPQLFCQELWNGQMQPQLEVIWSLHSGNILSWRIFLTVRWGQAHGWG</sequence>
<dbReference type="PANTHER" id="PTHR12047">
    <property type="entry name" value="FANCONI ANEMIA GROUP A PROTEIN"/>
    <property type="match status" value="1"/>
</dbReference>
<feature type="compositionally biased region" description="Basic and acidic residues" evidence="1">
    <location>
        <begin position="68"/>
        <end position="91"/>
    </location>
</feature>
<dbReference type="GO" id="GO:0043240">
    <property type="term" value="C:Fanconi anaemia nuclear complex"/>
    <property type="evidence" value="ECO:0007669"/>
    <property type="project" value="InterPro"/>
</dbReference>
<name>A0A8T3E5M3_9TELE</name>
<dbReference type="EMBL" id="JAERUA010000001">
    <property type="protein sequence ID" value="KAI1904572.1"/>
    <property type="molecule type" value="Genomic_DNA"/>
</dbReference>
<evidence type="ECO:0000313" key="3">
    <source>
        <dbReference type="Proteomes" id="UP000829720"/>
    </source>
</evidence>
<keyword evidence="3" id="KW-1185">Reference proteome</keyword>
<dbReference type="AlphaFoldDB" id="A0A8T3E5M3"/>
<dbReference type="PANTHER" id="PTHR12047:SF2">
    <property type="entry name" value="FANCONI ANEMIA GROUP A PROTEIN"/>
    <property type="match status" value="1"/>
</dbReference>
<dbReference type="OrthoDB" id="2287188at2759"/>
<dbReference type="InterPro" id="IPR003516">
    <property type="entry name" value="FANCA"/>
</dbReference>
<evidence type="ECO:0000313" key="2">
    <source>
        <dbReference type="EMBL" id="KAI1904572.1"/>
    </source>
</evidence>
<organism evidence="2 3">
    <name type="scientific">Albula goreensis</name>
    <dbReference type="NCBI Taxonomy" id="1534307"/>
    <lineage>
        <taxon>Eukaryota</taxon>
        <taxon>Metazoa</taxon>
        <taxon>Chordata</taxon>
        <taxon>Craniata</taxon>
        <taxon>Vertebrata</taxon>
        <taxon>Euteleostomi</taxon>
        <taxon>Actinopterygii</taxon>
        <taxon>Neopterygii</taxon>
        <taxon>Teleostei</taxon>
        <taxon>Albuliformes</taxon>
        <taxon>Albulidae</taxon>
        <taxon>Albula</taxon>
    </lineage>
</organism>
<protein>
    <submittedName>
        <fullName evidence="2">Uncharacterized protein</fullName>
    </submittedName>
</protein>
<feature type="region of interest" description="Disordered" evidence="1">
    <location>
        <begin position="61"/>
        <end position="96"/>
    </location>
</feature>
<evidence type="ECO:0000256" key="1">
    <source>
        <dbReference type="SAM" id="MobiDB-lite"/>
    </source>
</evidence>